<name>A0A504YH20_FASGI</name>
<dbReference type="Proteomes" id="UP000316759">
    <property type="component" value="Unassembled WGS sequence"/>
</dbReference>
<dbReference type="AlphaFoldDB" id="A0A504YH20"/>
<evidence type="ECO:0000256" key="5">
    <source>
        <dbReference type="ARBA" id="ARBA00023187"/>
    </source>
</evidence>
<dbReference type="STRING" id="46835.A0A504YH20"/>
<accession>A0A504YH20</accession>
<keyword evidence="2" id="KW-0507">mRNA processing</keyword>
<dbReference type="InterPro" id="IPR050666">
    <property type="entry name" value="ESRP"/>
</dbReference>
<comment type="caution">
    <text evidence="8">The sequence shown here is derived from an EMBL/GenBank/DDBJ whole genome shotgun (WGS) entry which is preliminary data.</text>
</comment>
<feature type="domain" description="RRM" evidence="7">
    <location>
        <begin position="1167"/>
        <end position="1247"/>
    </location>
</feature>
<dbReference type="EMBL" id="SUNJ01013537">
    <property type="protein sequence ID" value="TPP57210.1"/>
    <property type="molecule type" value="Genomic_DNA"/>
</dbReference>
<keyword evidence="9" id="KW-1185">Reference proteome</keyword>
<dbReference type="PROSITE" id="PS50102">
    <property type="entry name" value="RRM"/>
    <property type="match status" value="2"/>
</dbReference>
<reference evidence="8 9" key="1">
    <citation type="submission" date="2019-04" db="EMBL/GenBank/DDBJ databases">
        <title>Annotation for the trematode Fasciola gigantica.</title>
        <authorList>
            <person name="Choi Y.-J."/>
        </authorList>
    </citation>
    <scope>NUCLEOTIDE SEQUENCE [LARGE SCALE GENOMIC DNA]</scope>
    <source>
        <strain evidence="8">Uganda_cow_1</strain>
    </source>
</reference>
<dbReference type="InterPro" id="IPR036397">
    <property type="entry name" value="RNaseH_sf"/>
</dbReference>
<dbReference type="GO" id="GO:0008380">
    <property type="term" value="P:RNA splicing"/>
    <property type="evidence" value="ECO:0007669"/>
    <property type="project" value="UniProtKB-KW"/>
</dbReference>
<dbReference type="SUPFAM" id="SSF54928">
    <property type="entry name" value="RNA-binding domain, RBD"/>
    <property type="match status" value="4"/>
</dbReference>
<dbReference type="PANTHER" id="PTHR13976">
    <property type="entry name" value="HETEROGENEOUS NUCLEAR RIBONUCLEOPROTEIN-RELATED"/>
    <property type="match status" value="1"/>
</dbReference>
<dbReference type="InterPro" id="IPR012677">
    <property type="entry name" value="Nucleotide-bd_a/b_plait_sf"/>
</dbReference>
<keyword evidence="4 6" id="KW-0694">RNA-binding</keyword>
<protein>
    <submittedName>
        <fullName evidence="8">RNA-binding protein fusilli</fullName>
    </submittedName>
</protein>
<organism evidence="8 9">
    <name type="scientific">Fasciola gigantica</name>
    <name type="common">Giant liver fluke</name>
    <dbReference type="NCBI Taxonomy" id="46835"/>
    <lineage>
        <taxon>Eukaryota</taxon>
        <taxon>Metazoa</taxon>
        <taxon>Spiralia</taxon>
        <taxon>Lophotrochozoa</taxon>
        <taxon>Platyhelminthes</taxon>
        <taxon>Trematoda</taxon>
        <taxon>Digenea</taxon>
        <taxon>Plagiorchiida</taxon>
        <taxon>Echinostomata</taxon>
        <taxon>Echinostomatoidea</taxon>
        <taxon>Fasciolidae</taxon>
        <taxon>Fasciola</taxon>
    </lineage>
</organism>
<evidence type="ECO:0000256" key="2">
    <source>
        <dbReference type="ARBA" id="ARBA00022664"/>
    </source>
</evidence>
<dbReference type="Gene3D" id="3.30.420.10">
    <property type="entry name" value="Ribonuclease H-like superfamily/Ribonuclease H"/>
    <property type="match status" value="1"/>
</dbReference>
<keyword evidence="5" id="KW-0508">mRNA splicing</keyword>
<evidence type="ECO:0000313" key="9">
    <source>
        <dbReference type="Proteomes" id="UP000316759"/>
    </source>
</evidence>
<evidence type="ECO:0000256" key="6">
    <source>
        <dbReference type="PROSITE-ProRule" id="PRU00176"/>
    </source>
</evidence>
<evidence type="ECO:0000256" key="3">
    <source>
        <dbReference type="ARBA" id="ARBA00022737"/>
    </source>
</evidence>
<evidence type="ECO:0000313" key="8">
    <source>
        <dbReference type="EMBL" id="TPP57210.1"/>
    </source>
</evidence>
<dbReference type="InterPro" id="IPR000504">
    <property type="entry name" value="RRM_dom"/>
</dbReference>
<dbReference type="InterPro" id="IPR035979">
    <property type="entry name" value="RBD_domain_sf"/>
</dbReference>
<dbReference type="SMART" id="SM00360">
    <property type="entry name" value="RRM"/>
    <property type="match status" value="4"/>
</dbReference>
<gene>
    <name evidence="8" type="ORF">FGIG_01131</name>
</gene>
<dbReference type="GO" id="GO:0003723">
    <property type="term" value="F:RNA binding"/>
    <property type="evidence" value="ECO:0007669"/>
    <property type="project" value="UniProtKB-UniRule"/>
</dbReference>
<evidence type="ECO:0000256" key="4">
    <source>
        <dbReference type="ARBA" id="ARBA00022884"/>
    </source>
</evidence>
<comment type="similarity">
    <text evidence="1">Belongs to the ESRP family.</text>
</comment>
<feature type="domain" description="RRM" evidence="7">
    <location>
        <begin position="521"/>
        <end position="602"/>
    </location>
</feature>
<dbReference type="Gene3D" id="3.30.70.330">
    <property type="match status" value="4"/>
</dbReference>
<dbReference type="OrthoDB" id="431068at2759"/>
<dbReference type="GO" id="GO:0006397">
    <property type="term" value="P:mRNA processing"/>
    <property type="evidence" value="ECO:0007669"/>
    <property type="project" value="UniProtKB-KW"/>
</dbReference>
<evidence type="ECO:0000256" key="1">
    <source>
        <dbReference type="ARBA" id="ARBA00008866"/>
    </source>
</evidence>
<dbReference type="Pfam" id="PF00076">
    <property type="entry name" value="RRM_1"/>
    <property type="match status" value="1"/>
</dbReference>
<evidence type="ECO:0000259" key="7">
    <source>
        <dbReference type="PROSITE" id="PS50102"/>
    </source>
</evidence>
<sequence length="1248" mass="137261">MAQVKVASATKHEVLVIFHLVTAGKQGPDSGSDEYPIVLLTAKLVHLRDPKLHSPEFQTTVRPSKQSDTIQGPQSCAHSVVTDNSVGAIDGEQAAETSGAPRAMEESVAVCDSCSKNTLVKLTDECKFVTGLTDEALSDSGSLENAIRQASNLFFDQWIREQVSLRQCTHSRIAKDQGTIVDSGVSTDYCEPSDPAHIDHPTSEINILLVTDGPLMLRLLFHPEVTNKSIDLTLMPYFYRYVDLHKVFSRLYTTTNPGVDNIVDMLKSINLPTLILDFRLPYPWYLHEFCDNTWKTDVKLSDMQAVEEINSNSMDLGSEFAFQNLAKESITEAPEKTVDSKSFLENKDEALASSALVMQADTKPAHPGSWQLEYCRCMASLIERMTYDGADWTECEHIYASYKPAIVRKTDLVEDDLVVRARGLPWQATDLDIFRFFSGINISEGGISLVLSKIGRRNGEALIRFTDREQRDLALRKHKHHMGQRYIEIYAANGSDFIVFAGGETEEAEQFLRKFTSPFQALIRMRGLPYTATTEQIIQFFANANCPVQFGEEGVLFVNRHDGRATGDAFVIFESQATAEEALKSHRQHIGNRYIELFKSTPAEVNQVMNSAMNPTGPVPNSWSGFSLDRELVLNTAANMSAGPQVNFSSIASSNEFFGINSGPNTTTEVLSQLAFTMPHQTLNMNFHLLHPNSTFHPFPRPGKVLMTPCYQPSSFGSIPVSTFDHVLYPSGNTRSAFNSIQPNNDLFTTESSTNNLNSLGYPVPLTDFSASSNVTQTTPMASTQFACDHSNQFTQCGTDGLTLPMNQLAKFFIHVKGMPPDTDILDILAFLEDNWRNVTLHGVHRVYNVLGQPTGEAIIQFVSEHVAEMVAKQKNGALFVHHGTHVNSTALVEVRQCTNEDLKQLLLTILTMLRNGSSIFNNSLIPASQSVLNGPSPLVPFSVSGIPMTNSTPLVHGSRIDNVDRMTNSSFPVRMTLQGSFLADHSPSLASASPTGLATTTVSIPLMTSHYPATTLSQSMIAGSEEVSTLRAAPVLASNLQSAFSCGSIFPTMVDLPSSIMLRGILPSIPPSYMSSTTPGAISFGAPLLSEGTRNSTGYHDVNSLCASLSSYENHLGPNKLTITPPIKMDHFDEEFKIHKFETRTVDEGKKSDSRRQLDANNSDPVVVHLKGLPKDVTLHEIAGLFGEKSFNLKLSSIKMDYTNDRTPSGNASILFKSQAEADCVIQAVDSVLLRGHRVQVRLASKR</sequence>
<keyword evidence="3" id="KW-0677">Repeat</keyword>
<proteinExistence type="inferred from homology"/>